<dbReference type="Pfam" id="PF08843">
    <property type="entry name" value="AbiEii"/>
    <property type="match status" value="1"/>
</dbReference>
<comment type="caution">
    <text evidence="1">The sequence shown here is derived from an EMBL/GenBank/DDBJ whole genome shotgun (WGS) entry which is preliminary data.</text>
</comment>
<reference evidence="1 2" key="1">
    <citation type="submission" date="2021-01" db="EMBL/GenBank/DDBJ databases">
        <title>Sequencing the genomes of 1000 actinobacteria strains.</title>
        <authorList>
            <person name="Klenk H.-P."/>
        </authorList>
    </citation>
    <scope>NUCLEOTIDE SEQUENCE [LARGE SCALE GENOMIC DNA]</scope>
    <source>
        <strain evidence="1 2">DSM 18239</strain>
    </source>
</reference>
<evidence type="ECO:0000313" key="1">
    <source>
        <dbReference type="EMBL" id="MBM7508144.1"/>
    </source>
</evidence>
<evidence type="ECO:0000313" key="2">
    <source>
        <dbReference type="Proteomes" id="UP000732378"/>
    </source>
</evidence>
<sequence length="211" mass="22833">MDRPQQLTDLQVDLAAVFFGLDAAEGYVVAGGAALLASGLIDRPTEDLDLFAATPTTSVTPAKDAFVQALRERDCGVDLIQDGPTFCRMVVTRAGEETLVDLAIDSPPHSRPTITVLGPTLAPLELAGRKLLALFGRAEARDFADIYVLAHHFGKEALIEQARTLDAGFDLSVLAQMTKTIERFDDQEIPLAADDLSNAQTFFTDWARELS</sequence>
<accession>A0ABS2MAC9</accession>
<dbReference type="RefSeq" id="WP_193671114.1">
    <property type="nucleotide sequence ID" value="NZ_JACDTV010000026.1"/>
</dbReference>
<proteinExistence type="predicted"/>
<gene>
    <name evidence="1" type="ORF">JOE61_001958</name>
</gene>
<evidence type="ECO:0008006" key="3">
    <source>
        <dbReference type="Google" id="ProtNLM"/>
    </source>
</evidence>
<dbReference type="Proteomes" id="UP000732378">
    <property type="component" value="Unassembled WGS sequence"/>
</dbReference>
<organism evidence="1 2">
    <name type="scientific">Nocardioides salarius</name>
    <dbReference type="NCBI Taxonomy" id="374513"/>
    <lineage>
        <taxon>Bacteria</taxon>
        <taxon>Bacillati</taxon>
        <taxon>Actinomycetota</taxon>
        <taxon>Actinomycetes</taxon>
        <taxon>Propionibacteriales</taxon>
        <taxon>Nocardioidaceae</taxon>
        <taxon>Nocardioides</taxon>
    </lineage>
</organism>
<dbReference type="EMBL" id="JAFBBZ010000001">
    <property type="protein sequence ID" value="MBM7508144.1"/>
    <property type="molecule type" value="Genomic_DNA"/>
</dbReference>
<keyword evidence="2" id="KW-1185">Reference proteome</keyword>
<name>A0ABS2MAC9_9ACTN</name>
<protein>
    <recommendedName>
        <fullName evidence="3">Nucleotidyl transferase AbiEii/AbiGii toxin family protein</fullName>
    </recommendedName>
</protein>
<dbReference type="InterPro" id="IPR014942">
    <property type="entry name" value="AbiEii"/>
</dbReference>